<gene>
    <name evidence="1" type="ORF">PBS003_LOCUS2922</name>
</gene>
<protein>
    <submittedName>
        <fullName evidence="1">Uncharacterized protein</fullName>
    </submittedName>
</protein>
<comment type="caution">
    <text evidence="1">The sequence shown here is derived from an EMBL/GenBank/DDBJ whole genome shotgun (WGS) entry which is preliminary data.</text>
</comment>
<name>A0AAU9KVC3_9STRA</name>
<dbReference type="Proteomes" id="UP001160483">
    <property type="component" value="Unassembled WGS sequence"/>
</dbReference>
<evidence type="ECO:0000313" key="2">
    <source>
        <dbReference type="Proteomes" id="UP001160483"/>
    </source>
</evidence>
<organism evidence="1 2">
    <name type="scientific">Peronospora belbahrii</name>
    <dbReference type="NCBI Taxonomy" id="622444"/>
    <lineage>
        <taxon>Eukaryota</taxon>
        <taxon>Sar</taxon>
        <taxon>Stramenopiles</taxon>
        <taxon>Oomycota</taxon>
        <taxon>Peronosporomycetes</taxon>
        <taxon>Peronosporales</taxon>
        <taxon>Peronosporaceae</taxon>
        <taxon>Peronospora</taxon>
    </lineage>
</organism>
<proteinExistence type="predicted"/>
<reference evidence="1" key="1">
    <citation type="submission" date="2021-11" db="EMBL/GenBank/DDBJ databases">
        <authorList>
            <person name="Islam A."/>
            <person name="Islam S."/>
            <person name="Flora M.S."/>
            <person name="Rahman M."/>
            <person name="Ziaur R.M."/>
            <person name="Epstein J.H."/>
            <person name="Hassan M."/>
            <person name="Klassen M."/>
            <person name="Woodard K."/>
            <person name="Webb A."/>
            <person name="Webby R.J."/>
            <person name="El Zowalaty M.E."/>
        </authorList>
    </citation>
    <scope>NUCLEOTIDE SEQUENCE</scope>
    <source>
        <strain evidence="1">Pbs3</strain>
    </source>
</reference>
<dbReference type="AlphaFoldDB" id="A0AAU9KVC3"/>
<dbReference type="EMBL" id="CAKKTJ010000136">
    <property type="protein sequence ID" value="CAH0476127.1"/>
    <property type="molecule type" value="Genomic_DNA"/>
</dbReference>
<accession>A0AAU9KVC3</accession>
<evidence type="ECO:0000313" key="1">
    <source>
        <dbReference type="EMBL" id="CAH0476127.1"/>
    </source>
</evidence>
<sequence>MKFDRRQNPPQQLDGVLVPTAAETGGRIRQLQQHVPMTMPSIKFTKRVDQTCDENVLLSDAGQVETSRNRAVNGSITKEERTDCRCVLRLHKRFQPVKPRQLWSYPFGSRITVMLISYKMLIHPPSSTRGFIQ</sequence>